<name>A0A543FP45_9PSEU</name>
<evidence type="ECO:0000313" key="2">
    <source>
        <dbReference type="Proteomes" id="UP000319818"/>
    </source>
</evidence>
<gene>
    <name evidence="1" type="ORF">FB388_7062</name>
</gene>
<organism evidence="1 2">
    <name type="scientific">Pseudonocardia cypriaca</name>
    <dbReference type="NCBI Taxonomy" id="882449"/>
    <lineage>
        <taxon>Bacteria</taxon>
        <taxon>Bacillati</taxon>
        <taxon>Actinomycetota</taxon>
        <taxon>Actinomycetes</taxon>
        <taxon>Pseudonocardiales</taxon>
        <taxon>Pseudonocardiaceae</taxon>
        <taxon>Pseudonocardia</taxon>
    </lineage>
</organism>
<comment type="caution">
    <text evidence="1">The sequence shown here is derived from an EMBL/GenBank/DDBJ whole genome shotgun (WGS) entry which is preliminary data.</text>
</comment>
<reference evidence="1 2" key="1">
    <citation type="submission" date="2019-06" db="EMBL/GenBank/DDBJ databases">
        <title>Sequencing the genomes of 1000 actinobacteria strains.</title>
        <authorList>
            <person name="Klenk H.-P."/>
        </authorList>
    </citation>
    <scope>NUCLEOTIDE SEQUENCE [LARGE SCALE GENOMIC DNA]</scope>
    <source>
        <strain evidence="1 2">DSM 45511</strain>
    </source>
</reference>
<dbReference type="AlphaFoldDB" id="A0A543FP45"/>
<keyword evidence="2" id="KW-1185">Reference proteome</keyword>
<proteinExistence type="predicted"/>
<dbReference type="OrthoDB" id="5184421at2"/>
<evidence type="ECO:0000313" key="1">
    <source>
        <dbReference type="EMBL" id="TQM35625.1"/>
    </source>
</evidence>
<dbReference type="RefSeq" id="WP_142106940.1">
    <property type="nucleotide sequence ID" value="NZ_VFPH01000003.1"/>
</dbReference>
<sequence length="154" mass="17589">MNHWYGADPVWWVPLEAAARRRFRRDLSHRYLGDRLVYTVTALAVPADPPLVTVTITFWARPLYPTYGQRPCNTPQVHAEVDAISPHRNGDRSLCLWYPLDPPDQCWTSEKGLLDLIEIVRRHLALERVWRLTGGTNGGVWTLPDAPHGFPDVA</sequence>
<accession>A0A543FP45</accession>
<dbReference type="Proteomes" id="UP000319818">
    <property type="component" value="Unassembled WGS sequence"/>
</dbReference>
<protein>
    <submittedName>
        <fullName evidence="1">Uncharacterized protein</fullName>
    </submittedName>
</protein>
<dbReference type="EMBL" id="VFPH01000003">
    <property type="protein sequence ID" value="TQM35625.1"/>
    <property type="molecule type" value="Genomic_DNA"/>
</dbReference>